<evidence type="ECO:0000313" key="2">
    <source>
        <dbReference type="EMBL" id="PVX57524.1"/>
    </source>
</evidence>
<keyword evidence="3" id="KW-1185">Reference proteome</keyword>
<accession>A0A2U0UIR2</accession>
<comment type="caution">
    <text evidence="2">The sequence shown here is derived from an EMBL/GenBank/DDBJ whole genome shotgun (WGS) entry which is preliminary data.</text>
</comment>
<feature type="signal peptide" evidence="1">
    <location>
        <begin position="1"/>
        <end position="22"/>
    </location>
</feature>
<dbReference type="SUPFAM" id="SSF52047">
    <property type="entry name" value="RNI-like"/>
    <property type="match status" value="1"/>
</dbReference>
<dbReference type="RefSeq" id="WP_133241866.1">
    <property type="nucleotide sequence ID" value="NZ_QENY01000004.1"/>
</dbReference>
<proteinExistence type="predicted"/>
<dbReference type="AlphaFoldDB" id="A0A2U0UIR2"/>
<gene>
    <name evidence="2" type="ORF">C7379_104141</name>
</gene>
<dbReference type="EMBL" id="QENY01000004">
    <property type="protein sequence ID" value="PVX57524.1"/>
    <property type="molecule type" value="Genomic_DNA"/>
</dbReference>
<dbReference type="OrthoDB" id="1059339at2"/>
<name>A0A2U0UIR2_9BACT</name>
<reference evidence="2 3" key="1">
    <citation type="submission" date="2018-05" db="EMBL/GenBank/DDBJ databases">
        <title>Genomic Encyclopedia of Type Strains, Phase IV (KMG-IV): sequencing the most valuable type-strain genomes for metagenomic binning, comparative biology and taxonomic classification.</title>
        <authorList>
            <person name="Goeker M."/>
        </authorList>
    </citation>
    <scope>NUCLEOTIDE SEQUENCE [LARGE SCALE GENOMIC DNA]</scope>
    <source>
        <strain evidence="2 3">DSM 100333</strain>
    </source>
</reference>
<protein>
    <recommendedName>
        <fullName evidence="4">Leucine rich repeat (LRR) protein</fullName>
    </recommendedName>
</protein>
<dbReference type="Gene3D" id="3.80.10.10">
    <property type="entry name" value="Ribonuclease Inhibitor"/>
    <property type="match status" value="1"/>
</dbReference>
<organism evidence="2 3">
    <name type="scientific">Hallella colorans</name>
    <dbReference type="NCBI Taxonomy" id="1703337"/>
    <lineage>
        <taxon>Bacteria</taxon>
        <taxon>Pseudomonadati</taxon>
        <taxon>Bacteroidota</taxon>
        <taxon>Bacteroidia</taxon>
        <taxon>Bacteroidales</taxon>
        <taxon>Prevotellaceae</taxon>
        <taxon>Hallella</taxon>
    </lineage>
</organism>
<dbReference type="Proteomes" id="UP000245870">
    <property type="component" value="Unassembled WGS sequence"/>
</dbReference>
<dbReference type="InterPro" id="IPR032675">
    <property type="entry name" value="LRR_dom_sf"/>
</dbReference>
<evidence type="ECO:0000313" key="3">
    <source>
        <dbReference type="Proteomes" id="UP000245870"/>
    </source>
</evidence>
<sequence length="378" mass="42859">MRPFLYTVLISCALFCAQESMANANSPQNVTRATAKPKKEDMGIMKFKKVDPTIRRPIYMTFTPAPKRERNLFLEGDPIIKWELPGYGNQENMEIWGEGTFIIRGNVEKLDFRQCYCITDIDLTGNKYLKEVTIGIVGCDELRIPETVEKLKVVKTHMKQIVIPENSQLQKVEFYNNQDFEAVNMGKCDNLTYFDVSFCPKLTKAVFSDCKKLKLVDMSGCKGLGTDMRITDMPDLEQVYMENCNFKTVDMSNCPQLKVVSVIGNPLEGDALDKLVATLPTIPGELDGKHALLLKKEGDNMKCTSEQMRAMKDKGWMPIKIVGRDSFPMTDSDCTGVRGLNMDNPKEDLWFNMQGQRIQKPTAKGLYIHNGKKILISQ</sequence>
<evidence type="ECO:0000256" key="1">
    <source>
        <dbReference type="SAM" id="SignalP"/>
    </source>
</evidence>
<feature type="chain" id="PRO_5015557573" description="Leucine rich repeat (LRR) protein" evidence="1">
    <location>
        <begin position="23"/>
        <end position="378"/>
    </location>
</feature>
<evidence type="ECO:0008006" key="4">
    <source>
        <dbReference type="Google" id="ProtNLM"/>
    </source>
</evidence>
<keyword evidence="1" id="KW-0732">Signal</keyword>